<proteinExistence type="predicted"/>
<reference evidence="2" key="1">
    <citation type="journal article" date="2014" name="Front. Microbiol.">
        <title>High frequency of phylogenetically diverse reductive dehalogenase-homologous genes in deep subseafloor sedimentary metagenomes.</title>
        <authorList>
            <person name="Kawai M."/>
            <person name="Futagami T."/>
            <person name="Toyoda A."/>
            <person name="Takaki Y."/>
            <person name="Nishi S."/>
            <person name="Hori S."/>
            <person name="Arai W."/>
            <person name="Tsubouchi T."/>
            <person name="Morono Y."/>
            <person name="Uchiyama I."/>
            <person name="Ito T."/>
            <person name="Fujiyama A."/>
            <person name="Inagaki F."/>
            <person name="Takami H."/>
        </authorList>
    </citation>
    <scope>NUCLEOTIDE SEQUENCE</scope>
    <source>
        <strain evidence="2">Expedition CK06-06</strain>
    </source>
</reference>
<dbReference type="SMART" id="SM01080">
    <property type="entry name" value="CHASE2"/>
    <property type="match status" value="1"/>
</dbReference>
<name>X0VB02_9ZZZZ</name>
<feature type="domain" description="CHASE2" evidence="1">
    <location>
        <begin position="16"/>
        <end position="248"/>
    </location>
</feature>
<accession>X0VB02</accession>
<evidence type="ECO:0000313" key="2">
    <source>
        <dbReference type="EMBL" id="GAG08472.1"/>
    </source>
</evidence>
<dbReference type="InterPro" id="IPR007890">
    <property type="entry name" value="CHASE2"/>
</dbReference>
<dbReference type="AlphaFoldDB" id="X0VB02"/>
<sequence length="271" mass="30088">LIGIVGLLISPFRFTLDIEENAGLGLLFKLRGVRPAPSDVVIVSIEKESSENLSLPNNPDKWPRSLHARLIENLVREGAEVITFDLHFIEPRSTEDDNLFAEAIRKARNVVLAEPLIAKEVPLSDKGGPNTGVHSIVKSVKPIAPLSRSAVATAPFPLPRIPFKVNQYWTFQTGAGDSPTLPVVAFQLYTLRVYEEFIHLIEKVSPNQAAKLPGDSDTAIKTRGLKRLIRDIREIFESEPLIAGRMLEELEHSESLSADVKTHRLLKSLIK</sequence>
<dbReference type="EMBL" id="BARS01021858">
    <property type="protein sequence ID" value="GAG08472.1"/>
    <property type="molecule type" value="Genomic_DNA"/>
</dbReference>
<organism evidence="2">
    <name type="scientific">marine sediment metagenome</name>
    <dbReference type="NCBI Taxonomy" id="412755"/>
    <lineage>
        <taxon>unclassified sequences</taxon>
        <taxon>metagenomes</taxon>
        <taxon>ecological metagenomes</taxon>
    </lineage>
</organism>
<feature type="non-terminal residue" evidence="2">
    <location>
        <position position="1"/>
    </location>
</feature>
<gene>
    <name evidence="2" type="ORF">S01H1_35039</name>
</gene>
<dbReference type="Pfam" id="PF05226">
    <property type="entry name" value="CHASE2"/>
    <property type="match status" value="1"/>
</dbReference>
<protein>
    <recommendedName>
        <fullName evidence="1">CHASE2 domain-containing protein</fullName>
    </recommendedName>
</protein>
<evidence type="ECO:0000259" key="1">
    <source>
        <dbReference type="SMART" id="SM01080"/>
    </source>
</evidence>
<feature type="non-terminal residue" evidence="2">
    <location>
        <position position="271"/>
    </location>
</feature>
<comment type="caution">
    <text evidence="2">The sequence shown here is derived from an EMBL/GenBank/DDBJ whole genome shotgun (WGS) entry which is preliminary data.</text>
</comment>